<dbReference type="EMBL" id="CP022433">
    <property type="protein sequence ID" value="ASN27634.1"/>
    <property type="molecule type" value="Genomic_DNA"/>
</dbReference>
<dbReference type="AlphaFoldDB" id="A0A221P690"/>
<feature type="transmembrane region" description="Helical" evidence="7">
    <location>
        <begin position="125"/>
        <end position="150"/>
    </location>
</feature>
<feature type="transmembrane region" description="Helical" evidence="7">
    <location>
        <begin position="400"/>
        <end position="419"/>
    </location>
</feature>
<organism evidence="9 10">
    <name type="scientific">Streptomyces pluripotens</name>
    <dbReference type="NCBI Taxonomy" id="1355015"/>
    <lineage>
        <taxon>Bacteria</taxon>
        <taxon>Bacillati</taxon>
        <taxon>Actinomycetota</taxon>
        <taxon>Actinomycetes</taxon>
        <taxon>Kitasatosporales</taxon>
        <taxon>Streptomycetaceae</taxon>
        <taxon>Streptomyces</taxon>
    </lineage>
</organism>
<feature type="transmembrane region" description="Helical" evidence="7">
    <location>
        <begin position="476"/>
        <end position="505"/>
    </location>
</feature>
<reference evidence="9 10" key="1">
    <citation type="submission" date="2017-07" db="EMBL/GenBank/DDBJ databases">
        <title>Genome sequence of Streptomyces pluripotens MUSC 137T.</title>
        <authorList>
            <person name="Ser H.-L."/>
            <person name="Lee L.-H."/>
        </authorList>
    </citation>
    <scope>NUCLEOTIDE SEQUENCE [LARGE SCALE GENOMIC DNA]</scope>
    <source>
        <strain evidence="9 10">MUSC 137</strain>
    </source>
</reference>
<dbReference type="STRING" id="1355015.LK06_029245"/>
<evidence type="ECO:0000256" key="2">
    <source>
        <dbReference type="ARBA" id="ARBA00022475"/>
    </source>
</evidence>
<keyword evidence="10" id="KW-1185">Reference proteome</keyword>
<evidence type="ECO:0000313" key="9">
    <source>
        <dbReference type="EMBL" id="ASN27634.1"/>
    </source>
</evidence>
<evidence type="ECO:0000256" key="4">
    <source>
        <dbReference type="ARBA" id="ARBA00022989"/>
    </source>
</evidence>
<feature type="transmembrane region" description="Helical" evidence="7">
    <location>
        <begin position="338"/>
        <end position="361"/>
    </location>
</feature>
<name>A0A221P690_9ACTN</name>
<feature type="transmembrane region" description="Helical" evidence="7">
    <location>
        <begin position="373"/>
        <end position="393"/>
    </location>
</feature>
<sequence length="531" mass="54577">MPAAPSSSDRGHRGRRPRAHSPSTDGLHRPAVLPPPGQGPDRRRTSARGAPWISSRPRTAYGPPLATSPTACTAEGPSRALIPTARRPRHPGRTKVTSTDTGAAGSGADSETAPPPSLWRNSDYVGWWVGNTASALGTSISAISFPLLILYTTGSVAKAGTLTAAGLVSALVTTLWGGALADRVSRKAILVIAPLVQGAALAAVAALVAADRPQLPLLVAAATVSGLAAGVASGATAPALRRIARKDQLATATAQELGRDLGAQLLGGPVGGLLFSLARWCPFGIDALSFGAASLGAALIHRPLGPEREDRVENERTTVRQDIAAGFRFVRGEPFLRFVVMWGALLNTLGQAFALLFIALVKFRGGGPTTIGLVSAVALVGGVVGSAIGPAVARSVRAKTVIRTAAWAFAGALVLVAVVPAPWEIGAVTFVAMLTMVPLNVMLQSYMVRLVPDEFSGRVSAVNRFGVQALEWTGPLLAGLLVALFGVPGGAVALLVGLVPLALALHLTRSLAVLDTPLDELSELRPAHEAG</sequence>
<evidence type="ECO:0000256" key="7">
    <source>
        <dbReference type="SAM" id="Phobius"/>
    </source>
</evidence>
<keyword evidence="4 7" id="KW-1133">Transmembrane helix</keyword>
<dbReference type="InterPro" id="IPR020846">
    <property type="entry name" value="MFS_dom"/>
</dbReference>
<feature type="transmembrane region" description="Helical" evidence="7">
    <location>
        <begin position="215"/>
        <end position="240"/>
    </location>
</feature>
<dbReference type="GO" id="GO:0005886">
    <property type="term" value="C:plasma membrane"/>
    <property type="evidence" value="ECO:0007669"/>
    <property type="project" value="UniProtKB-SubCell"/>
</dbReference>
<protein>
    <submittedName>
        <fullName evidence="9">MFS transporter</fullName>
    </submittedName>
</protein>
<feature type="domain" description="Major facilitator superfamily (MFS) profile" evidence="8">
    <location>
        <begin position="123"/>
        <end position="512"/>
    </location>
</feature>
<dbReference type="Gene3D" id="1.20.1250.20">
    <property type="entry name" value="MFS general substrate transporter like domains"/>
    <property type="match status" value="1"/>
</dbReference>
<dbReference type="PANTHER" id="PTHR23513">
    <property type="entry name" value="INTEGRAL MEMBRANE EFFLUX PROTEIN-RELATED"/>
    <property type="match status" value="1"/>
</dbReference>
<evidence type="ECO:0000256" key="3">
    <source>
        <dbReference type="ARBA" id="ARBA00022692"/>
    </source>
</evidence>
<gene>
    <name evidence="9" type="ORF">LK07_30415</name>
</gene>
<keyword evidence="2" id="KW-1003">Cell membrane</keyword>
<evidence type="ECO:0000256" key="1">
    <source>
        <dbReference type="ARBA" id="ARBA00004651"/>
    </source>
</evidence>
<keyword evidence="5 7" id="KW-0472">Membrane</keyword>
<dbReference type="CDD" id="cd06173">
    <property type="entry name" value="MFS_MefA_like"/>
    <property type="match status" value="1"/>
</dbReference>
<dbReference type="PROSITE" id="PS50850">
    <property type="entry name" value="MFS"/>
    <property type="match status" value="1"/>
</dbReference>
<accession>A0A221P690</accession>
<dbReference type="InterPro" id="IPR011701">
    <property type="entry name" value="MFS"/>
</dbReference>
<feature type="region of interest" description="Disordered" evidence="6">
    <location>
        <begin position="1"/>
        <end position="117"/>
    </location>
</feature>
<proteinExistence type="predicted"/>
<dbReference type="SUPFAM" id="SSF103473">
    <property type="entry name" value="MFS general substrate transporter"/>
    <property type="match status" value="1"/>
</dbReference>
<evidence type="ECO:0000256" key="5">
    <source>
        <dbReference type="ARBA" id="ARBA00023136"/>
    </source>
</evidence>
<dbReference type="KEGG" id="splu:LK06_029245"/>
<evidence type="ECO:0000259" key="8">
    <source>
        <dbReference type="PROSITE" id="PS50850"/>
    </source>
</evidence>
<evidence type="ECO:0000313" key="10">
    <source>
        <dbReference type="Proteomes" id="UP000031501"/>
    </source>
</evidence>
<dbReference type="Proteomes" id="UP000031501">
    <property type="component" value="Chromosome"/>
</dbReference>
<dbReference type="GO" id="GO:0022857">
    <property type="term" value="F:transmembrane transporter activity"/>
    <property type="evidence" value="ECO:0007669"/>
    <property type="project" value="InterPro"/>
</dbReference>
<dbReference type="PANTHER" id="PTHR23513:SF11">
    <property type="entry name" value="STAPHYLOFERRIN A TRANSPORTER"/>
    <property type="match status" value="1"/>
</dbReference>
<comment type="subcellular location">
    <subcellularLocation>
        <location evidence="1">Cell membrane</location>
        <topology evidence="1">Multi-pass membrane protein</topology>
    </subcellularLocation>
</comment>
<feature type="transmembrane region" description="Helical" evidence="7">
    <location>
        <begin position="188"/>
        <end position="209"/>
    </location>
</feature>
<dbReference type="Pfam" id="PF07690">
    <property type="entry name" value="MFS_1"/>
    <property type="match status" value="1"/>
</dbReference>
<dbReference type="InterPro" id="IPR036259">
    <property type="entry name" value="MFS_trans_sf"/>
</dbReference>
<evidence type="ECO:0000256" key="6">
    <source>
        <dbReference type="SAM" id="MobiDB-lite"/>
    </source>
</evidence>
<keyword evidence="3 7" id="KW-0812">Transmembrane</keyword>
<feature type="transmembrane region" description="Helical" evidence="7">
    <location>
        <begin position="162"/>
        <end position="181"/>
    </location>
</feature>